<comment type="similarity">
    <text evidence="5">Belongs to the creatininase superfamily.</text>
</comment>
<dbReference type="RefSeq" id="WP_344109852.1">
    <property type="nucleotide sequence ID" value="NZ_BAAANE010000003.1"/>
</dbReference>
<evidence type="ECO:0000256" key="3">
    <source>
        <dbReference type="ARBA" id="ARBA00022801"/>
    </source>
</evidence>
<comment type="cofactor">
    <cofactor evidence="1">
        <name>Zn(2+)</name>
        <dbReference type="ChEBI" id="CHEBI:29105"/>
    </cofactor>
</comment>
<reference evidence="7" key="1">
    <citation type="journal article" date="2019" name="Int. J. Syst. Evol. Microbiol.">
        <title>The Global Catalogue of Microorganisms (GCM) 10K type strain sequencing project: providing services to taxonomists for standard genome sequencing and annotation.</title>
        <authorList>
            <consortium name="The Broad Institute Genomics Platform"/>
            <consortium name="The Broad Institute Genome Sequencing Center for Infectious Disease"/>
            <person name="Wu L."/>
            <person name="Ma J."/>
        </authorList>
    </citation>
    <scope>NUCLEOTIDE SEQUENCE [LARGE SCALE GENOMIC DNA]</scope>
    <source>
        <strain evidence="7">JCM 14306</strain>
    </source>
</reference>
<evidence type="ECO:0000256" key="5">
    <source>
        <dbReference type="ARBA" id="ARBA00024029"/>
    </source>
</evidence>
<evidence type="ECO:0000313" key="7">
    <source>
        <dbReference type="Proteomes" id="UP001501319"/>
    </source>
</evidence>
<dbReference type="InterPro" id="IPR024087">
    <property type="entry name" value="Creatininase-like_sf"/>
</dbReference>
<gene>
    <name evidence="6" type="ORF">GCM10009744_13090</name>
</gene>
<dbReference type="PANTHER" id="PTHR35005">
    <property type="entry name" value="3-DEHYDRO-SCYLLO-INOSOSE HYDROLASE"/>
    <property type="match status" value="1"/>
</dbReference>
<sequence length="270" mass="28264">MRILLEEYRSTELASMAESSTLIIPVGSTEQHGPHLPVATDAVMAQYVARAAAAKVTTGDTPVLVAPTLNFGASDHHLPRAGTISVTGGVYLAFLNEMLASAAKGGFRRMVILNGHGGNEDVARQASRDTAVEHPVMVAAAAYWTMAWPRLVEICTTHGLGGLPGHAGAFETSLMQHLVPELVDLTALRGSDAADSTPSDHPLAVPSIETHGWIAEIDGYSNGARAASAAAGAEALSTIVAATAAFLENFSKRELPPLVVRSGRNIRTNQ</sequence>
<accession>A0ABP4R2B8</accession>
<organism evidence="6 7">
    <name type="scientific">Kribbella alba</name>
    <dbReference type="NCBI Taxonomy" id="190197"/>
    <lineage>
        <taxon>Bacteria</taxon>
        <taxon>Bacillati</taxon>
        <taxon>Actinomycetota</taxon>
        <taxon>Actinomycetes</taxon>
        <taxon>Propionibacteriales</taxon>
        <taxon>Kribbellaceae</taxon>
        <taxon>Kribbella</taxon>
    </lineage>
</organism>
<dbReference type="Pfam" id="PF02633">
    <property type="entry name" value="Creatininase"/>
    <property type="match status" value="1"/>
</dbReference>
<dbReference type="EMBL" id="BAAANE010000003">
    <property type="protein sequence ID" value="GAA1626566.1"/>
    <property type="molecule type" value="Genomic_DNA"/>
</dbReference>
<protein>
    <submittedName>
        <fullName evidence="6">Creatininase family protein</fullName>
    </submittedName>
</protein>
<evidence type="ECO:0000256" key="1">
    <source>
        <dbReference type="ARBA" id="ARBA00001947"/>
    </source>
</evidence>
<keyword evidence="4" id="KW-0862">Zinc</keyword>
<dbReference type="SUPFAM" id="SSF102215">
    <property type="entry name" value="Creatininase"/>
    <property type="match status" value="1"/>
</dbReference>
<dbReference type="InterPro" id="IPR003785">
    <property type="entry name" value="Creatininase/forma_Hydrolase"/>
</dbReference>
<evidence type="ECO:0000313" key="6">
    <source>
        <dbReference type="EMBL" id="GAA1626566.1"/>
    </source>
</evidence>
<keyword evidence="7" id="KW-1185">Reference proteome</keyword>
<dbReference type="Gene3D" id="3.40.50.10310">
    <property type="entry name" value="Creatininase"/>
    <property type="match status" value="1"/>
</dbReference>
<keyword evidence="3" id="KW-0378">Hydrolase</keyword>
<name>A0ABP4R2B8_9ACTN</name>
<dbReference type="Proteomes" id="UP001501319">
    <property type="component" value="Unassembled WGS sequence"/>
</dbReference>
<dbReference type="PANTHER" id="PTHR35005:SF1">
    <property type="entry name" value="2-AMINO-5-FORMYLAMINO-6-RIBOSYLAMINOPYRIMIDIN-4(3H)-ONE 5'-MONOPHOSPHATE DEFORMYLASE"/>
    <property type="match status" value="1"/>
</dbReference>
<evidence type="ECO:0000256" key="4">
    <source>
        <dbReference type="ARBA" id="ARBA00022833"/>
    </source>
</evidence>
<evidence type="ECO:0000256" key="2">
    <source>
        <dbReference type="ARBA" id="ARBA00022723"/>
    </source>
</evidence>
<proteinExistence type="inferred from homology"/>
<comment type="caution">
    <text evidence="6">The sequence shown here is derived from an EMBL/GenBank/DDBJ whole genome shotgun (WGS) entry which is preliminary data.</text>
</comment>
<keyword evidence="2" id="KW-0479">Metal-binding</keyword>